<protein>
    <submittedName>
        <fullName evidence="5">SRG1-like protein</fullName>
    </submittedName>
</protein>
<sequence>MKNHVQEVSAQCEQLPERYIRKHNEEYGGNLTNAHDVTAEIPVIDFSLLATSSPSELDKLKSAVTTWGCFQTINHGIGSSLLEKVREIGIQFFKLPVDEKEKCLRDKDDVEGYGNDMVLSNNQTLDWNDRIYLTVIPQHQIKLQFWPQNPTHFRYVDSSVVVTLTNQYTETRLLLGKSLALICKIVPQVYTPSFVFFDNLSPPVSLKMSEEDQTVEVVPPVKSDMHSYSSTMTAKDVKALALKHNIPLDLHPVALTAEWTMDKLTDDFIGLYEQYFEFSGVRVPFSTLLLAVLDHFRVHISQLVPIGIQSKAVNRLLDLNRVRITFSCWVGHHLGVPWISSSFQRYRGKRSFAVVTMSEYLQFPFLDGATIDCQKEVETSDPKIVAIKERKARVAAKKRAERKRAADGEGGSKGKMKRRKVFAIRADEEDSTKEASSASPLRAVAPNPSVLLKDVDDVETAESREDEHVSIPRHDSANTSIHNYAEDHDESFHESRDRADGAESSRPGSVYVPKWTIHRRGPKLARKDSALVFSDRISNERAAENERLVSQLGFLEKEKIDSIGKLLPTVVGRLLNSHEYKESLSVPFNLAIQAGWAKGLAMKRSEEDLMDVLREVQGFDPHSDTRMTEVLKMYPFLLQGCPTKVNPSSKVTSVSRAVPSKVIPTATTTASKVAPSVTHSDKNPDPSHPPDSSKSAPTKG</sequence>
<dbReference type="Gene3D" id="2.60.120.330">
    <property type="entry name" value="B-lactam Antibiotic, Isopenicillin N Synthase, Chain"/>
    <property type="match status" value="1"/>
</dbReference>
<dbReference type="InterPro" id="IPR026992">
    <property type="entry name" value="DIOX_N"/>
</dbReference>
<evidence type="ECO:0000259" key="4">
    <source>
        <dbReference type="Pfam" id="PF14226"/>
    </source>
</evidence>
<comment type="caution">
    <text evidence="5">The sequence shown here is derived from an EMBL/GenBank/DDBJ whole genome shotgun (WGS) entry which is preliminary data.</text>
</comment>
<feature type="region of interest" description="Disordered" evidence="3">
    <location>
        <begin position="396"/>
        <end position="509"/>
    </location>
</feature>
<reference evidence="5" key="1">
    <citation type="journal article" date="2022" name="Int. J. Mol. Sci.">
        <title>Draft Genome of Tanacetum Coccineum: Genomic Comparison of Closely Related Tanacetum-Family Plants.</title>
        <authorList>
            <person name="Yamashiro T."/>
            <person name="Shiraishi A."/>
            <person name="Nakayama K."/>
            <person name="Satake H."/>
        </authorList>
    </citation>
    <scope>NUCLEOTIDE SEQUENCE</scope>
</reference>
<feature type="region of interest" description="Disordered" evidence="3">
    <location>
        <begin position="645"/>
        <end position="700"/>
    </location>
</feature>
<organism evidence="5 6">
    <name type="scientific">Tanacetum coccineum</name>
    <dbReference type="NCBI Taxonomy" id="301880"/>
    <lineage>
        <taxon>Eukaryota</taxon>
        <taxon>Viridiplantae</taxon>
        <taxon>Streptophyta</taxon>
        <taxon>Embryophyta</taxon>
        <taxon>Tracheophyta</taxon>
        <taxon>Spermatophyta</taxon>
        <taxon>Magnoliopsida</taxon>
        <taxon>eudicotyledons</taxon>
        <taxon>Gunneridae</taxon>
        <taxon>Pentapetalae</taxon>
        <taxon>asterids</taxon>
        <taxon>campanulids</taxon>
        <taxon>Asterales</taxon>
        <taxon>Asteraceae</taxon>
        <taxon>Asteroideae</taxon>
        <taxon>Anthemideae</taxon>
        <taxon>Anthemidinae</taxon>
        <taxon>Tanacetum</taxon>
    </lineage>
</organism>
<name>A0ABQ5CG89_9ASTR</name>
<dbReference type="InterPro" id="IPR050295">
    <property type="entry name" value="Plant_2OG-oxidoreductases"/>
</dbReference>
<dbReference type="InterPro" id="IPR027443">
    <property type="entry name" value="IPNS-like_sf"/>
</dbReference>
<feature type="compositionally biased region" description="Basic and acidic residues" evidence="3">
    <location>
        <begin position="403"/>
        <end position="412"/>
    </location>
</feature>
<proteinExistence type="predicted"/>
<gene>
    <name evidence="5" type="ORF">Tco_0895474</name>
</gene>
<feature type="compositionally biased region" description="Basic and acidic residues" evidence="3">
    <location>
        <begin position="461"/>
        <end position="476"/>
    </location>
</feature>
<feature type="compositionally biased region" description="Basic and acidic residues" evidence="3">
    <location>
        <begin position="484"/>
        <end position="503"/>
    </location>
</feature>
<keyword evidence="2" id="KW-0408">Iron</keyword>
<dbReference type="Proteomes" id="UP001151760">
    <property type="component" value="Unassembled WGS sequence"/>
</dbReference>
<dbReference type="PANTHER" id="PTHR47991">
    <property type="entry name" value="OXOGLUTARATE/IRON-DEPENDENT DIOXYGENASE"/>
    <property type="match status" value="1"/>
</dbReference>
<evidence type="ECO:0000256" key="3">
    <source>
        <dbReference type="SAM" id="MobiDB-lite"/>
    </source>
</evidence>
<keyword evidence="6" id="KW-1185">Reference proteome</keyword>
<evidence type="ECO:0000256" key="1">
    <source>
        <dbReference type="ARBA" id="ARBA00022723"/>
    </source>
</evidence>
<evidence type="ECO:0000256" key="2">
    <source>
        <dbReference type="ARBA" id="ARBA00023004"/>
    </source>
</evidence>
<dbReference type="SUPFAM" id="SSF51197">
    <property type="entry name" value="Clavaminate synthase-like"/>
    <property type="match status" value="1"/>
</dbReference>
<dbReference type="Pfam" id="PF14226">
    <property type="entry name" value="DIOX_N"/>
    <property type="match status" value="1"/>
</dbReference>
<keyword evidence="1" id="KW-0479">Metal-binding</keyword>
<accession>A0ABQ5CG89</accession>
<feature type="compositionally biased region" description="Low complexity" evidence="3">
    <location>
        <begin position="690"/>
        <end position="700"/>
    </location>
</feature>
<feature type="compositionally biased region" description="Polar residues" evidence="3">
    <location>
        <begin position="645"/>
        <end position="655"/>
    </location>
</feature>
<evidence type="ECO:0000313" key="6">
    <source>
        <dbReference type="Proteomes" id="UP001151760"/>
    </source>
</evidence>
<dbReference type="EMBL" id="BQNB010014221">
    <property type="protein sequence ID" value="GJT25537.1"/>
    <property type="molecule type" value="Genomic_DNA"/>
</dbReference>
<reference evidence="5" key="2">
    <citation type="submission" date="2022-01" db="EMBL/GenBank/DDBJ databases">
        <authorList>
            <person name="Yamashiro T."/>
            <person name="Shiraishi A."/>
            <person name="Satake H."/>
            <person name="Nakayama K."/>
        </authorList>
    </citation>
    <scope>NUCLEOTIDE SEQUENCE</scope>
</reference>
<evidence type="ECO:0000313" key="5">
    <source>
        <dbReference type="EMBL" id="GJT25537.1"/>
    </source>
</evidence>
<feature type="domain" description="Non-haem dioxygenase N-terminal" evidence="4">
    <location>
        <begin position="41"/>
        <end position="148"/>
    </location>
</feature>